<sequence>MRDAGRGRPRCWWRSARQLLQQAQPSWLHVPTVLIPVPWKGSHGASLREAVREGGGAAWLGAQEFLLSQLKLPDGYPGDNRSEIIYVGKRGDYLTAKQEVIYRVPDPSHNKSFYRTPVSVTSMHSEILSTTIPSFC</sequence>
<gene>
    <name evidence="1" type="ORF">AV530_014572</name>
</gene>
<reference evidence="1 2" key="1">
    <citation type="submission" date="2016-02" db="EMBL/GenBank/DDBJ databases">
        <title>Band-tailed pigeon sequencing and assembly.</title>
        <authorList>
            <person name="Soares A.E."/>
            <person name="Novak B.J."/>
            <person name="Rice E.S."/>
            <person name="O'Connell B."/>
            <person name="Chang D."/>
            <person name="Weber S."/>
            <person name="Shapiro B."/>
        </authorList>
    </citation>
    <scope>NUCLEOTIDE SEQUENCE [LARGE SCALE GENOMIC DNA]</scope>
    <source>
        <strain evidence="1">BTP2013</strain>
        <tissue evidence="1">Blood</tissue>
    </source>
</reference>
<dbReference type="EMBL" id="LSYS01003958">
    <property type="protein sequence ID" value="OPJ82075.1"/>
    <property type="molecule type" value="Genomic_DNA"/>
</dbReference>
<name>A0A1V4KCG0_PATFA</name>
<dbReference type="Proteomes" id="UP000190648">
    <property type="component" value="Unassembled WGS sequence"/>
</dbReference>
<accession>A0A1V4KCG0</accession>
<keyword evidence="2" id="KW-1185">Reference proteome</keyword>
<comment type="caution">
    <text evidence="1">The sequence shown here is derived from an EMBL/GenBank/DDBJ whole genome shotgun (WGS) entry which is preliminary data.</text>
</comment>
<dbReference type="AlphaFoldDB" id="A0A1V4KCG0"/>
<evidence type="ECO:0000313" key="1">
    <source>
        <dbReference type="EMBL" id="OPJ82075.1"/>
    </source>
</evidence>
<organism evidence="1 2">
    <name type="scientific">Patagioenas fasciata monilis</name>
    <dbReference type="NCBI Taxonomy" id="372326"/>
    <lineage>
        <taxon>Eukaryota</taxon>
        <taxon>Metazoa</taxon>
        <taxon>Chordata</taxon>
        <taxon>Craniata</taxon>
        <taxon>Vertebrata</taxon>
        <taxon>Euteleostomi</taxon>
        <taxon>Archelosauria</taxon>
        <taxon>Archosauria</taxon>
        <taxon>Dinosauria</taxon>
        <taxon>Saurischia</taxon>
        <taxon>Theropoda</taxon>
        <taxon>Coelurosauria</taxon>
        <taxon>Aves</taxon>
        <taxon>Neognathae</taxon>
        <taxon>Neoaves</taxon>
        <taxon>Columbimorphae</taxon>
        <taxon>Columbiformes</taxon>
        <taxon>Columbidae</taxon>
        <taxon>Patagioenas</taxon>
    </lineage>
</organism>
<protein>
    <submittedName>
        <fullName evidence="1">Uncharacterized protein</fullName>
    </submittedName>
</protein>
<evidence type="ECO:0000313" key="2">
    <source>
        <dbReference type="Proteomes" id="UP000190648"/>
    </source>
</evidence>
<proteinExistence type="predicted"/>